<dbReference type="GO" id="GO:0005739">
    <property type="term" value="C:mitochondrion"/>
    <property type="evidence" value="ECO:0007669"/>
    <property type="project" value="UniProtKB-SubCell"/>
</dbReference>
<accession>A0A9P9HKM4</accession>
<keyword evidence="7" id="KW-0687">Ribonucleoprotein</keyword>
<evidence type="ECO:0000313" key="10">
    <source>
        <dbReference type="EMBL" id="KAH7258189.1"/>
    </source>
</evidence>
<keyword evidence="6" id="KW-0804">Transcription</keyword>
<evidence type="ECO:0000313" key="11">
    <source>
        <dbReference type="Proteomes" id="UP000736672"/>
    </source>
</evidence>
<dbReference type="PANTHER" id="PTHR28184:SF1">
    <property type="entry name" value="LARGE RIBOSOMAL SUBUNIT PROTEIN ML67"/>
    <property type="match status" value="1"/>
</dbReference>
<dbReference type="InterPro" id="IPR024629">
    <property type="entry name" value="Ribosomal_mL67"/>
</dbReference>
<dbReference type="AlphaFoldDB" id="A0A9P9HKM4"/>
<dbReference type="GO" id="GO:0005840">
    <property type="term" value="C:ribosome"/>
    <property type="evidence" value="ECO:0007669"/>
    <property type="project" value="UniProtKB-KW"/>
</dbReference>
<sequence length="280" mass="31449">MKPAQGVSLGQLPSYVRICVRQAHSGRSRRPTTGFVGPEGHGEHIWVFGHRRTDQIIYSFDEKLDGFHDLKQLPFNGKKTKPAKLRKDYWSPFARISFPAGQGPAGRSVFQKLRELKHLHEVAWDNEFRYKRPEEFTAADRKRIAEEEKKGNPGYRPIRSKQERGIALNAQKPNSIADMAAVLGGLGRGNKIVTNEAAEGEEQKLLDVTVSWANDQDREYAEKWSGNVTHELFENPTYFTEKTVEAAAEAEEPPKEEKKEATPAGDAPVQDADVVATKAQ</sequence>
<evidence type="ECO:0000256" key="7">
    <source>
        <dbReference type="ARBA" id="ARBA00023274"/>
    </source>
</evidence>
<feature type="compositionally biased region" description="Basic and acidic residues" evidence="9">
    <location>
        <begin position="252"/>
        <end position="261"/>
    </location>
</feature>
<reference evidence="10" key="1">
    <citation type="journal article" date="2021" name="Nat. Commun.">
        <title>Genetic determinants of endophytism in the Arabidopsis root mycobiome.</title>
        <authorList>
            <person name="Mesny F."/>
            <person name="Miyauchi S."/>
            <person name="Thiergart T."/>
            <person name="Pickel B."/>
            <person name="Atanasova L."/>
            <person name="Karlsson M."/>
            <person name="Huettel B."/>
            <person name="Barry K.W."/>
            <person name="Haridas S."/>
            <person name="Chen C."/>
            <person name="Bauer D."/>
            <person name="Andreopoulos W."/>
            <person name="Pangilinan J."/>
            <person name="LaButti K."/>
            <person name="Riley R."/>
            <person name="Lipzen A."/>
            <person name="Clum A."/>
            <person name="Drula E."/>
            <person name="Henrissat B."/>
            <person name="Kohler A."/>
            <person name="Grigoriev I.V."/>
            <person name="Martin F.M."/>
            <person name="Hacquard S."/>
        </authorList>
    </citation>
    <scope>NUCLEOTIDE SEQUENCE</scope>
    <source>
        <strain evidence="10">FSSC 5 MPI-SDFR-AT-0091</strain>
    </source>
</reference>
<dbReference type="Proteomes" id="UP000736672">
    <property type="component" value="Unassembled WGS sequence"/>
</dbReference>
<evidence type="ECO:0000256" key="9">
    <source>
        <dbReference type="SAM" id="MobiDB-lite"/>
    </source>
</evidence>
<evidence type="ECO:0000256" key="1">
    <source>
        <dbReference type="ARBA" id="ARBA00004173"/>
    </source>
</evidence>
<keyword evidence="11" id="KW-1185">Reference proteome</keyword>
<keyword evidence="5" id="KW-0496">Mitochondrion</keyword>
<organism evidence="10 11">
    <name type="scientific">Fusarium solani</name>
    <name type="common">Filamentous fungus</name>
    <dbReference type="NCBI Taxonomy" id="169388"/>
    <lineage>
        <taxon>Eukaryota</taxon>
        <taxon>Fungi</taxon>
        <taxon>Dikarya</taxon>
        <taxon>Ascomycota</taxon>
        <taxon>Pezizomycotina</taxon>
        <taxon>Sordariomycetes</taxon>
        <taxon>Hypocreomycetidae</taxon>
        <taxon>Hypocreales</taxon>
        <taxon>Nectriaceae</taxon>
        <taxon>Fusarium</taxon>
        <taxon>Fusarium solani species complex</taxon>
    </lineage>
</organism>
<keyword evidence="3" id="KW-0689">Ribosomal protein</keyword>
<dbReference type="EMBL" id="JAGTJS010000009">
    <property type="protein sequence ID" value="KAH7258189.1"/>
    <property type="molecule type" value="Genomic_DNA"/>
</dbReference>
<name>A0A9P9HKM4_FUSSL</name>
<feature type="region of interest" description="Disordered" evidence="9">
    <location>
        <begin position="245"/>
        <end position="280"/>
    </location>
</feature>
<comment type="caution">
    <text evidence="10">The sequence shown here is derived from an EMBL/GenBank/DDBJ whole genome shotgun (WGS) entry which is preliminary data.</text>
</comment>
<evidence type="ECO:0000256" key="3">
    <source>
        <dbReference type="ARBA" id="ARBA00022980"/>
    </source>
</evidence>
<dbReference type="OrthoDB" id="5333655at2759"/>
<evidence type="ECO:0000256" key="2">
    <source>
        <dbReference type="ARBA" id="ARBA00010741"/>
    </source>
</evidence>
<dbReference type="GO" id="GO:0003697">
    <property type="term" value="F:single-stranded DNA binding"/>
    <property type="evidence" value="ECO:0007669"/>
    <property type="project" value="InterPro"/>
</dbReference>
<comment type="subcellular location">
    <subcellularLocation>
        <location evidence="1">Mitochondrion</location>
    </subcellularLocation>
</comment>
<evidence type="ECO:0000256" key="6">
    <source>
        <dbReference type="ARBA" id="ARBA00023163"/>
    </source>
</evidence>
<proteinExistence type="inferred from homology"/>
<dbReference type="Pfam" id="PF12829">
    <property type="entry name" value="Mhr1"/>
    <property type="match status" value="1"/>
</dbReference>
<dbReference type="GO" id="GO:0000150">
    <property type="term" value="F:DNA strand exchange activity"/>
    <property type="evidence" value="ECO:0007669"/>
    <property type="project" value="InterPro"/>
</dbReference>
<evidence type="ECO:0000256" key="8">
    <source>
        <dbReference type="ARBA" id="ARBA00035185"/>
    </source>
</evidence>
<keyword evidence="4" id="KW-0805">Transcription regulation</keyword>
<dbReference type="GO" id="GO:1990904">
    <property type="term" value="C:ribonucleoprotein complex"/>
    <property type="evidence" value="ECO:0007669"/>
    <property type="project" value="UniProtKB-KW"/>
</dbReference>
<evidence type="ECO:0000256" key="4">
    <source>
        <dbReference type="ARBA" id="ARBA00023015"/>
    </source>
</evidence>
<protein>
    <recommendedName>
        <fullName evidence="8">Large ribosomal subunit protein mL67</fullName>
    </recommendedName>
</protein>
<evidence type="ECO:0000256" key="5">
    <source>
        <dbReference type="ARBA" id="ARBA00023128"/>
    </source>
</evidence>
<dbReference type="PANTHER" id="PTHR28184">
    <property type="entry name" value="MITOCHONDRIAL HOMOLOGOUS RECOMBINATION PROTEIN 1"/>
    <property type="match status" value="1"/>
</dbReference>
<comment type="similarity">
    <text evidence="2">Belongs to the mitochondrion-specific ribosomal protein mL67 family.</text>
</comment>
<gene>
    <name evidence="10" type="ORF">B0J15DRAFT_493259</name>
</gene>
<dbReference type="GO" id="GO:0003735">
    <property type="term" value="F:structural constituent of ribosome"/>
    <property type="evidence" value="ECO:0007669"/>
    <property type="project" value="TreeGrafter"/>
</dbReference>